<gene>
    <name evidence="2" type="ORF">B0T24DRAFT_32753</name>
</gene>
<accession>A0AAE0NK66</accession>
<dbReference type="SUPFAM" id="SSF81383">
    <property type="entry name" value="F-box domain"/>
    <property type="match status" value="1"/>
</dbReference>
<name>A0AAE0NK66_9PEZI</name>
<feature type="compositionally biased region" description="Polar residues" evidence="1">
    <location>
        <begin position="85"/>
        <end position="99"/>
    </location>
</feature>
<reference evidence="2" key="2">
    <citation type="submission" date="2023-06" db="EMBL/GenBank/DDBJ databases">
        <authorList>
            <consortium name="Lawrence Berkeley National Laboratory"/>
            <person name="Haridas S."/>
            <person name="Hensen N."/>
            <person name="Bonometti L."/>
            <person name="Westerberg I."/>
            <person name="Brannstrom I.O."/>
            <person name="Guillou S."/>
            <person name="Cros-Aarteil S."/>
            <person name="Calhoun S."/>
            <person name="Kuo A."/>
            <person name="Mondo S."/>
            <person name="Pangilinan J."/>
            <person name="Riley R."/>
            <person name="Labutti K."/>
            <person name="Andreopoulos B."/>
            <person name="Lipzen A."/>
            <person name="Chen C."/>
            <person name="Yanf M."/>
            <person name="Daum C."/>
            <person name="Ng V."/>
            <person name="Clum A."/>
            <person name="Steindorff A."/>
            <person name="Ohm R."/>
            <person name="Martin F."/>
            <person name="Silar P."/>
            <person name="Natvig D."/>
            <person name="Lalanne C."/>
            <person name="Gautier V."/>
            <person name="Ament-Velasquez S.L."/>
            <person name="Kruys A."/>
            <person name="Hutchinson M.I."/>
            <person name="Powell A.J."/>
            <person name="Barry K."/>
            <person name="Miller A.N."/>
            <person name="Grigoriev I.V."/>
            <person name="Debuchy R."/>
            <person name="Gladieux P."/>
            <person name="Thoren M.H."/>
            <person name="Johannesson H."/>
        </authorList>
    </citation>
    <scope>NUCLEOTIDE SEQUENCE</scope>
    <source>
        <strain evidence="2">CBS 958.72</strain>
    </source>
</reference>
<evidence type="ECO:0000313" key="2">
    <source>
        <dbReference type="EMBL" id="KAK3383058.1"/>
    </source>
</evidence>
<dbReference type="Proteomes" id="UP001287356">
    <property type="component" value="Unassembled WGS sequence"/>
</dbReference>
<keyword evidence="3" id="KW-1185">Reference proteome</keyword>
<evidence type="ECO:0000256" key="1">
    <source>
        <dbReference type="SAM" id="MobiDB-lite"/>
    </source>
</evidence>
<dbReference type="AlphaFoldDB" id="A0AAE0NK66"/>
<proteinExistence type="predicted"/>
<feature type="region of interest" description="Disordered" evidence="1">
    <location>
        <begin position="44"/>
        <end position="111"/>
    </location>
</feature>
<evidence type="ECO:0008006" key="4">
    <source>
        <dbReference type="Google" id="ProtNLM"/>
    </source>
</evidence>
<evidence type="ECO:0000313" key="3">
    <source>
        <dbReference type="Proteomes" id="UP001287356"/>
    </source>
</evidence>
<feature type="compositionally biased region" description="Low complexity" evidence="1">
    <location>
        <begin position="64"/>
        <end position="75"/>
    </location>
</feature>
<protein>
    <recommendedName>
        <fullName evidence="4">F-box domain-containing protein</fullName>
    </recommendedName>
</protein>
<feature type="compositionally biased region" description="Low complexity" evidence="1">
    <location>
        <begin position="340"/>
        <end position="350"/>
    </location>
</feature>
<organism evidence="2 3">
    <name type="scientific">Lasiosphaeria ovina</name>
    <dbReference type="NCBI Taxonomy" id="92902"/>
    <lineage>
        <taxon>Eukaryota</taxon>
        <taxon>Fungi</taxon>
        <taxon>Dikarya</taxon>
        <taxon>Ascomycota</taxon>
        <taxon>Pezizomycotina</taxon>
        <taxon>Sordariomycetes</taxon>
        <taxon>Sordariomycetidae</taxon>
        <taxon>Sordariales</taxon>
        <taxon>Lasiosphaeriaceae</taxon>
        <taxon>Lasiosphaeria</taxon>
    </lineage>
</organism>
<dbReference type="EMBL" id="JAULSN010000001">
    <property type="protein sequence ID" value="KAK3383058.1"/>
    <property type="molecule type" value="Genomic_DNA"/>
</dbReference>
<comment type="caution">
    <text evidence="2">The sequence shown here is derived from an EMBL/GenBank/DDBJ whole genome shotgun (WGS) entry which is preliminary data.</text>
</comment>
<dbReference type="InterPro" id="IPR036047">
    <property type="entry name" value="F-box-like_dom_sf"/>
</dbReference>
<sequence length="449" mass="50575">MAEVTTYPHCNLLERSSLRLLAPSTTPRPLTYCPDPFPNMTFLTPGYHSSAPPPRLPSELGGRSASVSSTSSSTSYHTRNDSDSRTMSPASSTSGQVSRSAGMAGSHRRQRALQSTFVPHTQAPALLPSQYLQPQVGGHITLFPQVPNQRAMVTITPSPFTFSMDLPQQPPPMSFQGYPPVFASFPEHSYPSSSLGIRTYHTDSMMQMQSHHKRSSLLMTLPPDILRHIAGYLGYLDLHNFCAVNRWTKQNVDPFWATEEERIAGVLHAEQCYKRYFPTSALPSSDKKQAREYDNKHPLSFGCYHCFMIKGPENFELFKWNNTYEEADSSSVPVQPTPRPTRATLPTTNPHYDPSITRTSIAASSQARSTGGQSEQSPRIKATWGVRRFCVDCGIKKRYYRPGDLIDLQRNKEAVWVCRCWKMLTRPKELRCYVCDSHVPLSTPPRRRN</sequence>
<feature type="region of interest" description="Disordered" evidence="1">
    <location>
        <begin position="328"/>
        <end position="355"/>
    </location>
</feature>
<dbReference type="CDD" id="cd09917">
    <property type="entry name" value="F-box_SF"/>
    <property type="match status" value="1"/>
</dbReference>
<reference evidence="2" key="1">
    <citation type="journal article" date="2023" name="Mol. Phylogenet. Evol.">
        <title>Genome-scale phylogeny and comparative genomics of the fungal order Sordariales.</title>
        <authorList>
            <person name="Hensen N."/>
            <person name="Bonometti L."/>
            <person name="Westerberg I."/>
            <person name="Brannstrom I.O."/>
            <person name="Guillou S."/>
            <person name="Cros-Aarteil S."/>
            <person name="Calhoun S."/>
            <person name="Haridas S."/>
            <person name="Kuo A."/>
            <person name="Mondo S."/>
            <person name="Pangilinan J."/>
            <person name="Riley R."/>
            <person name="LaButti K."/>
            <person name="Andreopoulos B."/>
            <person name="Lipzen A."/>
            <person name="Chen C."/>
            <person name="Yan M."/>
            <person name="Daum C."/>
            <person name="Ng V."/>
            <person name="Clum A."/>
            <person name="Steindorff A."/>
            <person name="Ohm R.A."/>
            <person name="Martin F."/>
            <person name="Silar P."/>
            <person name="Natvig D.O."/>
            <person name="Lalanne C."/>
            <person name="Gautier V."/>
            <person name="Ament-Velasquez S.L."/>
            <person name="Kruys A."/>
            <person name="Hutchinson M.I."/>
            <person name="Powell A.J."/>
            <person name="Barry K."/>
            <person name="Miller A.N."/>
            <person name="Grigoriev I.V."/>
            <person name="Debuchy R."/>
            <person name="Gladieux P."/>
            <person name="Hiltunen Thoren M."/>
            <person name="Johannesson H."/>
        </authorList>
    </citation>
    <scope>NUCLEOTIDE SEQUENCE</scope>
    <source>
        <strain evidence="2">CBS 958.72</strain>
    </source>
</reference>